<keyword evidence="5" id="KW-1185">Reference proteome</keyword>
<dbReference type="InterPro" id="IPR027054">
    <property type="entry name" value="ALG2"/>
</dbReference>
<dbReference type="RefSeq" id="XP_014159739.1">
    <property type="nucleotide sequence ID" value="XM_014304264.1"/>
</dbReference>
<dbReference type="eggNOG" id="KOG0853">
    <property type="taxonomic scope" value="Eukaryota"/>
</dbReference>
<feature type="domain" description="Glycosyl transferase family 1" evidence="3">
    <location>
        <begin position="1"/>
        <end position="59"/>
    </location>
</feature>
<dbReference type="GO" id="GO:0004378">
    <property type="term" value="F:GDP-Man:Man(1)GlcNAc(2)-PP-Dol alpha-1,3-mannosyltransferase activity"/>
    <property type="evidence" value="ECO:0007669"/>
    <property type="project" value="InterPro"/>
</dbReference>
<evidence type="ECO:0000313" key="4">
    <source>
        <dbReference type="EMBL" id="KNC85837.1"/>
    </source>
</evidence>
<protein>
    <recommendedName>
        <fullName evidence="3">Glycosyl transferase family 1 domain-containing protein</fullName>
    </recommendedName>
</protein>
<dbReference type="SUPFAM" id="SSF53756">
    <property type="entry name" value="UDP-Glycosyltransferase/glycogen phosphorylase"/>
    <property type="match status" value="1"/>
</dbReference>
<dbReference type="PANTHER" id="PTHR45918">
    <property type="entry name" value="ALPHA-1,3/1,6-MANNOSYLTRANSFERASE ALG2"/>
    <property type="match status" value="1"/>
</dbReference>
<reference evidence="4 5" key="1">
    <citation type="submission" date="2011-02" db="EMBL/GenBank/DDBJ databases">
        <title>The Genome Sequence of Sphaeroforma arctica JP610.</title>
        <authorList>
            <consortium name="The Broad Institute Genome Sequencing Platform"/>
            <person name="Russ C."/>
            <person name="Cuomo C."/>
            <person name="Young S.K."/>
            <person name="Zeng Q."/>
            <person name="Gargeya S."/>
            <person name="Alvarado L."/>
            <person name="Berlin A."/>
            <person name="Chapman S.B."/>
            <person name="Chen Z."/>
            <person name="Freedman E."/>
            <person name="Gellesch M."/>
            <person name="Goldberg J."/>
            <person name="Griggs A."/>
            <person name="Gujja S."/>
            <person name="Heilman E."/>
            <person name="Heiman D."/>
            <person name="Howarth C."/>
            <person name="Mehta T."/>
            <person name="Neiman D."/>
            <person name="Pearson M."/>
            <person name="Roberts A."/>
            <person name="Saif S."/>
            <person name="Shea T."/>
            <person name="Shenoy N."/>
            <person name="Sisk P."/>
            <person name="Stolte C."/>
            <person name="Sykes S."/>
            <person name="White J."/>
            <person name="Yandava C."/>
            <person name="Burger G."/>
            <person name="Gray M.W."/>
            <person name="Holland P.W.H."/>
            <person name="King N."/>
            <person name="Lang F.B.F."/>
            <person name="Roger A.J."/>
            <person name="Ruiz-Trillo I."/>
            <person name="Haas B."/>
            <person name="Nusbaum C."/>
            <person name="Birren B."/>
        </authorList>
    </citation>
    <scope>NUCLEOTIDE SEQUENCE [LARGE SCALE GENOMIC DNA]</scope>
    <source>
        <strain evidence="4 5">JP610</strain>
    </source>
</reference>
<dbReference type="AlphaFoldDB" id="A0A0L0G9X7"/>
<dbReference type="InterPro" id="IPR001296">
    <property type="entry name" value="Glyco_trans_1"/>
</dbReference>
<evidence type="ECO:0000313" key="5">
    <source>
        <dbReference type="Proteomes" id="UP000054560"/>
    </source>
</evidence>
<proteinExistence type="predicted"/>
<dbReference type="EMBL" id="KQ241681">
    <property type="protein sequence ID" value="KNC85837.1"/>
    <property type="molecule type" value="Genomic_DNA"/>
</dbReference>
<dbReference type="OrthoDB" id="448893at2759"/>
<dbReference type="STRING" id="667725.A0A0L0G9X7"/>
<dbReference type="Gene3D" id="3.40.50.2000">
    <property type="entry name" value="Glycogen Phosphorylase B"/>
    <property type="match status" value="1"/>
</dbReference>
<dbReference type="GO" id="GO:0012505">
    <property type="term" value="C:endomembrane system"/>
    <property type="evidence" value="ECO:0007669"/>
    <property type="project" value="TreeGrafter"/>
</dbReference>
<evidence type="ECO:0000256" key="1">
    <source>
        <dbReference type="ARBA" id="ARBA00022676"/>
    </source>
</evidence>
<dbReference type="PANTHER" id="PTHR45918:SF1">
    <property type="entry name" value="ALPHA-1,3_1,6-MANNOSYLTRANSFERASE ALG2"/>
    <property type="match status" value="1"/>
</dbReference>
<dbReference type="GeneID" id="25902487"/>
<dbReference type="Proteomes" id="UP000054560">
    <property type="component" value="Unassembled WGS sequence"/>
</dbReference>
<name>A0A0L0G9X7_9EUKA</name>
<organism evidence="4 5">
    <name type="scientific">Sphaeroforma arctica JP610</name>
    <dbReference type="NCBI Taxonomy" id="667725"/>
    <lineage>
        <taxon>Eukaryota</taxon>
        <taxon>Ichthyosporea</taxon>
        <taxon>Ichthyophonida</taxon>
        <taxon>Sphaeroforma</taxon>
    </lineage>
</organism>
<evidence type="ECO:0000259" key="3">
    <source>
        <dbReference type="Pfam" id="PF00534"/>
    </source>
</evidence>
<keyword evidence="2" id="KW-0808">Transferase</keyword>
<sequence>MYMERMVIAVASGGPLETVENNVTGCLCDVNPTDWARALQRTVLHGDTAIEMGRNGRKRVVDLFSFDAFTRQLIDTVNNML</sequence>
<dbReference type="Pfam" id="PF00534">
    <property type="entry name" value="Glycos_transf_1"/>
    <property type="match status" value="1"/>
</dbReference>
<evidence type="ECO:0000256" key="2">
    <source>
        <dbReference type="ARBA" id="ARBA00022679"/>
    </source>
</evidence>
<keyword evidence="1" id="KW-0328">Glycosyltransferase</keyword>
<gene>
    <name evidence="4" type="ORF">SARC_01983</name>
</gene>
<accession>A0A0L0G9X7</accession>